<comment type="catalytic activity">
    <reaction evidence="4">
        <text>a D-aminoacyl-tRNA + H2O = a tRNA + a D-alpha-amino acid + H(+)</text>
        <dbReference type="Rhea" id="RHEA:13953"/>
        <dbReference type="Rhea" id="RHEA-COMP:10123"/>
        <dbReference type="Rhea" id="RHEA-COMP:10124"/>
        <dbReference type="ChEBI" id="CHEBI:15377"/>
        <dbReference type="ChEBI" id="CHEBI:15378"/>
        <dbReference type="ChEBI" id="CHEBI:59871"/>
        <dbReference type="ChEBI" id="CHEBI:78442"/>
        <dbReference type="ChEBI" id="CHEBI:79333"/>
        <dbReference type="EC" id="3.1.1.96"/>
    </reaction>
</comment>
<dbReference type="NCBIfam" id="NF011435">
    <property type="entry name" value="PRK14866.1-1"/>
    <property type="match status" value="1"/>
</dbReference>
<feature type="region of interest" description="Disordered" evidence="5">
    <location>
        <begin position="447"/>
        <end position="468"/>
    </location>
</feature>
<gene>
    <name evidence="4" type="primary">dtdA</name>
    <name evidence="6" type="ORF">ACFSBT_01650</name>
</gene>
<dbReference type="InterPro" id="IPR018033">
    <property type="entry name" value="Deacylase_DtdA_archaea"/>
</dbReference>
<protein>
    <recommendedName>
        <fullName evidence="4">D-aminoacyl-tRNA deacylase</fullName>
        <ecNumber evidence="4">3.1.1.96</ecNumber>
    </recommendedName>
</protein>
<proteinExistence type="inferred from homology"/>
<comment type="caution">
    <text evidence="6">The sequence shown here is derived from an EMBL/GenBank/DDBJ whole genome shotgun (WGS) entry which is preliminary data.</text>
</comment>
<dbReference type="GO" id="GO:0019478">
    <property type="term" value="P:D-amino acid catabolic process"/>
    <property type="evidence" value="ECO:0007669"/>
    <property type="project" value="UniProtKB-UniRule"/>
</dbReference>
<dbReference type="InterPro" id="IPR007508">
    <property type="entry name" value="DtdA"/>
</dbReference>
<dbReference type="EMBL" id="JBHUDC010000002">
    <property type="protein sequence ID" value="MFD1511983.1"/>
    <property type="molecule type" value="Genomic_DNA"/>
</dbReference>
<keyword evidence="1 4" id="KW-0479">Metal-binding</keyword>
<dbReference type="RefSeq" id="WP_250871970.1">
    <property type="nucleotide sequence ID" value="NZ_JALXFV010000002.1"/>
</dbReference>
<dbReference type="PANTHER" id="PTHR34667">
    <property type="entry name" value="D-AMINOACYL-TRNA DEACYLASE"/>
    <property type="match status" value="1"/>
</dbReference>
<dbReference type="AlphaFoldDB" id="A0ABD6ARW2"/>
<comment type="subunit">
    <text evidence="4">Monomer.</text>
</comment>
<dbReference type="GO" id="GO:0051499">
    <property type="term" value="F:D-aminoacyl-tRNA deacylase activity"/>
    <property type="evidence" value="ECO:0007669"/>
    <property type="project" value="UniProtKB-UniRule"/>
</dbReference>
<keyword evidence="2 4" id="KW-0378">Hydrolase</keyword>
<dbReference type="Gene3D" id="3.40.50.10700">
    <property type="entry name" value="AF0625-like"/>
    <property type="match status" value="1"/>
</dbReference>
<dbReference type="GO" id="GO:0008270">
    <property type="term" value="F:zinc ion binding"/>
    <property type="evidence" value="ECO:0007669"/>
    <property type="project" value="UniProtKB-UniRule"/>
</dbReference>
<comment type="function">
    <text evidence="4">D-aminoacyl-tRNA deacylase with broad substrate specificity. By recycling D-aminoacyl-tRNA to D-amino acids and free tRNA molecules, this enzyme counteracts the toxicity associated with the formation of D-aminoacyl-tRNA entities in vivo.</text>
</comment>
<dbReference type="SUPFAM" id="SSF142535">
    <property type="entry name" value="AF0625-like"/>
    <property type="match status" value="1"/>
</dbReference>
<evidence type="ECO:0000256" key="1">
    <source>
        <dbReference type="ARBA" id="ARBA00022723"/>
    </source>
</evidence>
<keyword evidence="3 4" id="KW-0862">Zinc</keyword>
<dbReference type="PANTHER" id="PTHR34667:SF1">
    <property type="entry name" value="D-AMINOACYL-TRNA DEACYLASE"/>
    <property type="match status" value="1"/>
</dbReference>
<dbReference type="Proteomes" id="UP001597187">
    <property type="component" value="Unassembled WGS sequence"/>
</dbReference>
<comment type="catalytic activity">
    <reaction evidence="4">
        <text>glycyl-tRNA(Ala) + H2O = tRNA(Ala) + glycine + H(+)</text>
        <dbReference type="Rhea" id="RHEA:53744"/>
        <dbReference type="Rhea" id="RHEA-COMP:9657"/>
        <dbReference type="Rhea" id="RHEA-COMP:13640"/>
        <dbReference type="ChEBI" id="CHEBI:15377"/>
        <dbReference type="ChEBI" id="CHEBI:15378"/>
        <dbReference type="ChEBI" id="CHEBI:57305"/>
        <dbReference type="ChEBI" id="CHEBI:78442"/>
        <dbReference type="ChEBI" id="CHEBI:78522"/>
        <dbReference type="EC" id="3.1.1.96"/>
    </reaction>
</comment>
<evidence type="ECO:0000313" key="7">
    <source>
        <dbReference type="Proteomes" id="UP001597187"/>
    </source>
</evidence>
<comment type="cofactor">
    <cofactor evidence="4">
        <name>Zn(2+)</name>
        <dbReference type="ChEBI" id="CHEBI:29105"/>
    </cofactor>
    <text evidence="4">Binds 2 Zn(2+) ions per subunit.</text>
</comment>
<evidence type="ECO:0000256" key="5">
    <source>
        <dbReference type="SAM" id="MobiDB-lite"/>
    </source>
</evidence>
<evidence type="ECO:0000256" key="4">
    <source>
        <dbReference type="HAMAP-Rule" id="MF_00562"/>
    </source>
</evidence>
<sequence>MLGIVVSRADSASERIGTQLLDLADWEERADETRPDAEGGGTVYRLPDAELRVFDDLHIYLEAPDTAFDAEVDCLAVVSRHAGDTGPLLTAHPTGNVGVAEYGGEAGQFARAAPGAQKAARDALDRYAPEGYDVGMECTHHGPTDVETPSLFVELGSDEEQWADDEAARAVARATLDLRGVDPTPERTLVGFGGGHYVPRFERVVRETDWAVGHVAADWGLDDLPEAPDAHRDVFRRAFERSGATRALVDGERPFLREQLAALGYEVVSETWARETTGVPLDLVERLERDVTSVEDGLRFGALAREDGRAWGDTDLAIRSLPDELLAEATGIDRERTLELVRERSVAVGTDEGGTRLAGPVVVPAGDASEERERIEGAVDALVAVLESKFDAVEREDGRVVVTDRAFDPALARERGVEEGPAFGRLSNGQDVSVDGTVISAADVHRERRRSFSVDSPSDERQTSAKDS</sequence>
<accession>A0ABD6ARW2</accession>
<dbReference type="Pfam" id="PF04414">
    <property type="entry name" value="tRNA_deacylase"/>
    <property type="match status" value="1"/>
</dbReference>
<reference evidence="6 7" key="1">
    <citation type="journal article" date="2019" name="Int. J. Syst. Evol. Microbiol.">
        <title>The Global Catalogue of Microorganisms (GCM) 10K type strain sequencing project: providing services to taxonomists for standard genome sequencing and annotation.</title>
        <authorList>
            <consortium name="The Broad Institute Genomics Platform"/>
            <consortium name="The Broad Institute Genome Sequencing Center for Infectious Disease"/>
            <person name="Wu L."/>
            <person name="Ma J."/>
        </authorList>
    </citation>
    <scope>NUCLEOTIDE SEQUENCE [LARGE SCALE GENOMIC DNA]</scope>
    <source>
        <strain evidence="6 7">CGMCC 1.12563</strain>
    </source>
</reference>
<evidence type="ECO:0000256" key="2">
    <source>
        <dbReference type="ARBA" id="ARBA00022801"/>
    </source>
</evidence>
<evidence type="ECO:0000256" key="3">
    <source>
        <dbReference type="ARBA" id="ARBA00022833"/>
    </source>
</evidence>
<dbReference type="Gene3D" id="3.40.630.50">
    <property type="entry name" value="AF0625-like"/>
    <property type="match status" value="1"/>
</dbReference>
<evidence type="ECO:0000313" key="6">
    <source>
        <dbReference type="EMBL" id="MFD1511983.1"/>
    </source>
</evidence>
<dbReference type="HAMAP" id="MF_00562">
    <property type="entry name" value="Deacylase_DtdA"/>
    <property type="match status" value="1"/>
</dbReference>
<name>A0ABD6ARW2_9EURY</name>
<organism evidence="6 7">
    <name type="scientific">Halomarina rubra</name>
    <dbReference type="NCBI Taxonomy" id="2071873"/>
    <lineage>
        <taxon>Archaea</taxon>
        <taxon>Methanobacteriati</taxon>
        <taxon>Methanobacteriota</taxon>
        <taxon>Stenosarchaea group</taxon>
        <taxon>Halobacteria</taxon>
        <taxon>Halobacteriales</taxon>
        <taxon>Natronomonadaceae</taxon>
        <taxon>Halomarina</taxon>
    </lineage>
</organism>
<dbReference type="EC" id="3.1.1.96" evidence="4"/>
<comment type="similarity">
    <text evidence="4">Belongs to the DtdA deacylase family.</text>
</comment>
<keyword evidence="7" id="KW-1185">Reference proteome</keyword>